<dbReference type="EMBL" id="VIFK01000178">
    <property type="protein sequence ID" value="TQE98540.1"/>
    <property type="molecule type" value="Genomic_DNA"/>
</dbReference>
<feature type="compositionally biased region" description="Pro residues" evidence="9">
    <location>
        <begin position="346"/>
        <end position="359"/>
    </location>
</feature>
<keyword evidence="8" id="KW-0449">Lipoprotein</keyword>
<comment type="similarity">
    <text evidence="2">Belongs to the CsgG family.</text>
</comment>
<keyword evidence="4" id="KW-1003">Cell membrane</keyword>
<dbReference type="Proteomes" id="UP000315400">
    <property type="component" value="Unassembled WGS sequence"/>
</dbReference>
<sequence length="359" mass="39168">MMALAGNRGSDSLGQRKRNWTGLPKVVASFMALALLGACAQTDNIYEGPKTASVGNLTAQNLTLRQVAPPSHRQIVAVYAFPDLTGQYKEPDRVQSLSRAVTQAGAPLLIKALQDASEGRWFSVLDRSSLESVVQERQIIERMRQQYRGEQEIDPNVLGPLMHAGIIITGGIVGYDSNLSTGGVGARYLGIGANREWKYDVVSVNIRAVSTETGEVLANVLVRKPIASIKDQGDVFRYVELDKLLEVEAGYSTNEPRQIAVQQSVEKAVMALIAEGAMRDIWSFDNKNEQRAFIEGYRSELFNGDGASSTTYLARPKTRSPAAIPQTRPRTRPVQVRTQPAAPQDAPLPKPPENGEPLG</sequence>
<evidence type="ECO:0000256" key="3">
    <source>
        <dbReference type="ARBA" id="ARBA00014028"/>
    </source>
</evidence>
<accession>A0A540VP52</accession>
<evidence type="ECO:0000256" key="2">
    <source>
        <dbReference type="ARBA" id="ARBA00008899"/>
    </source>
</evidence>
<evidence type="ECO:0000256" key="6">
    <source>
        <dbReference type="ARBA" id="ARBA00023136"/>
    </source>
</evidence>
<protein>
    <recommendedName>
        <fullName evidence="3">Curli production assembly/transport component CsgG</fullName>
    </recommendedName>
</protein>
<comment type="function">
    <text evidence="1">May be involved in the biogenesis of curli organelles.</text>
</comment>
<gene>
    <name evidence="10" type="ORF">FKY71_13335</name>
</gene>
<reference evidence="10 11" key="1">
    <citation type="submission" date="2019-06" db="EMBL/GenBank/DDBJ databases">
        <title>Metagenome assembled Genome of Spiribacter salinus SL48-SHIP from the microbial mat of Salt Lake 48 (Novosibirsk region, Russia).</title>
        <authorList>
            <person name="Shipova A."/>
            <person name="Rozanov A.S."/>
            <person name="Bryanskaya A.V."/>
            <person name="Peltek S.E."/>
        </authorList>
    </citation>
    <scope>NUCLEOTIDE SEQUENCE [LARGE SCALE GENOMIC DNA]</scope>
    <source>
        <strain evidence="10">SL48-SHIP-2</strain>
    </source>
</reference>
<evidence type="ECO:0000313" key="11">
    <source>
        <dbReference type="Proteomes" id="UP000315400"/>
    </source>
</evidence>
<keyword evidence="5" id="KW-0732">Signal</keyword>
<dbReference type="PANTHER" id="PTHR41164:SF1">
    <property type="entry name" value="CURLI PRODUCTION ASSEMBLY_TRANSPORT COMPONENT CSGG"/>
    <property type="match status" value="1"/>
</dbReference>
<feature type="region of interest" description="Disordered" evidence="9">
    <location>
        <begin position="308"/>
        <end position="359"/>
    </location>
</feature>
<evidence type="ECO:0000313" key="10">
    <source>
        <dbReference type="EMBL" id="TQE98540.1"/>
    </source>
</evidence>
<name>A0A540VP52_9GAMM</name>
<evidence type="ECO:0000256" key="5">
    <source>
        <dbReference type="ARBA" id="ARBA00022729"/>
    </source>
</evidence>
<feature type="compositionally biased region" description="Low complexity" evidence="9">
    <location>
        <begin position="325"/>
        <end position="340"/>
    </location>
</feature>
<evidence type="ECO:0000256" key="8">
    <source>
        <dbReference type="ARBA" id="ARBA00023288"/>
    </source>
</evidence>
<dbReference type="Gene3D" id="3.40.50.10610">
    <property type="entry name" value="ABC-type transport auxiliary lipoprotein component"/>
    <property type="match status" value="2"/>
</dbReference>
<dbReference type="AlphaFoldDB" id="A0A540VP52"/>
<dbReference type="GO" id="GO:0030288">
    <property type="term" value="C:outer membrane-bounded periplasmic space"/>
    <property type="evidence" value="ECO:0007669"/>
    <property type="project" value="InterPro"/>
</dbReference>
<evidence type="ECO:0000256" key="7">
    <source>
        <dbReference type="ARBA" id="ARBA00023139"/>
    </source>
</evidence>
<dbReference type="Pfam" id="PF03783">
    <property type="entry name" value="CsgG"/>
    <property type="match status" value="1"/>
</dbReference>
<evidence type="ECO:0000256" key="4">
    <source>
        <dbReference type="ARBA" id="ARBA00022475"/>
    </source>
</evidence>
<dbReference type="PANTHER" id="PTHR41164">
    <property type="entry name" value="CURLI PRODUCTION ASSEMBLY/TRANSPORT COMPONENT CSGG"/>
    <property type="match status" value="1"/>
</dbReference>
<evidence type="ECO:0000256" key="9">
    <source>
        <dbReference type="SAM" id="MobiDB-lite"/>
    </source>
</evidence>
<evidence type="ECO:0000256" key="1">
    <source>
        <dbReference type="ARBA" id="ARBA00003989"/>
    </source>
</evidence>
<comment type="caution">
    <text evidence="10">The sequence shown here is derived from an EMBL/GenBank/DDBJ whole genome shotgun (WGS) entry which is preliminary data.</text>
</comment>
<dbReference type="InterPro" id="IPR005534">
    <property type="entry name" value="Curli_assmbl/transp-comp_CsgG"/>
</dbReference>
<keyword evidence="6" id="KW-0472">Membrane</keyword>
<keyword evidence="7" id="KW-0564">Palmitate</keyword>
<organism evidence="10 11">
    <name type="scientific">Spiribacter salinus</name>
    <dbReference type="NCBI Taxonomy" id="1335746"/>
    <lineage>
        <taxon>Bacteria</taxon>
        <taxon>Pseudomonadati</taxon>
        <taxon>Pseudomonadota</taxon>
        <taxon>Gammaproteobacteria</taxon>
        <taxon>Chromatiales</taxon>
        <taxon>Ectothiorhodospiraceae</taxon>
        <taxon>Spiribacter</taxon>
    </lineage>
</organism>
<proteinExistence type="inferred from homology"/>